<evidence type="ECO:0000256" key="2">
    <source>
        <dbReference type="SAM" id="MobiDB-lite"/>
    </source>
</evidence>
<feature type="region of interest" description="Disordered" evidence="2">
    <location>
        <begin position="235"/>
        <end position="278"/>
    </location>
</feature>
<organism evidence="4 5">
    <name type="scientific">Chrysochromulina tobinii</name>
    <dbReference type="NCBI Taxonomy" id="1460289"/>
    <lineage>
        <taxon>Eukaryota</taxon>
        <taxon>Haptista</taxon>
        <taxon>Haptophyta</taxon>
        <taxon>Prymnesiophyceae</taxon>
        <taxon>Prymnesiales</taxon>
        <taxon>Chrysochromulinaceae</taxon>
        <taxon>Chrysochromulina</taxon>
    </lineage>
</organism>
<evidence type="ECO:0000313" key="4">
    <source>
        <dbReference type="EMBL" id="KOO33925.1"/>
    </source>
</evidence>
<dbReference type="Pfam" id="PF00112">
    <property type="entry name" value="Peptidase_C1"/>
    <property type="match status" value="1"/>
</dbReference>
<sequence length="511" mass="55670">MQPQDDQQFDIDGVGTPSANPTIVRCRNLEPPVYACKLNARYTMLNSFETRVSSKVYLETWQQGAKVKIDFGTTAVRLSELTLDFFGEQLRAHPLRIASFQPDGTVLQVGLTYHSVMLELRNAPVHEFTMQALKLMAGGRPMAIPTADASDDEERATTKLHIEVSATDRCALKISMGSISTMEDLQELVAEVCEEAGYTHLDNLVMAYKRPDGEFATVTKSVTVAMLKESPALRLAPTSGPTGPCKKGVGESKGKSESKAKGTWEKKTARKERNSTDNRNQHIPQYCGSCWAHAATSALSDRINILRNGSTPFVHLAPQVLIHCVTAADPKSGLNHSHGCSGGDTTAAFAYIAEKGVPDESCQNYIAQGVAAPGECTDMHICMNCAPGKGCWAVQDPPLWFAEEHGQVFGSENMMAEIAARGPITCTIAVPAALEEYTGGVFHDTTGAKGLEHDIEVAGYGTTDEGVDYWLIRNSWGVYWGEQGWFRLVRGIDNLGIESQECSWATPKVTW</sequence>
<dbReference type="Gene3D" id="3.90.70.10">
    <property type="entry name" value="Cysteine proteinases"/>
    <property type="match status" value="1"/>
</dbReference>
<feature type="domain" description="Peptidase C1A papain C-terminal" evidence="3">
    <location>
        <begin position="263"/>
        <end position="506"/>
    </location>
</feature>
<gene>
    <name evidence="4" type="ORF">Ctob_013465</name>
</gene>
<dbReference type="PRINTS" id="PR00705">
    <property type="entry name" value="PAPAIN"/>
</dbReference>
<dbReference type="Proteomes" id="UP000037460">
    <property type="component" value="Unassembled WGS sequence"/>
</dbReference>
<dbReference type="OrthoDB" id="190265at2759"/>
<dbReference type="PROSITE" id="PS00640">
    <property type="entry name" value="THIOL_PROTEASE_ASN"/>
    <property type="match status" value="1"/>
</dbReference>
<dbReference type="FunFam" id="3.90.70.10:FF:000117">
    <property type="entry name" value="Probable papain cysteine protease"/>
    <property type="match status" value="1"/>
</dbReference>
<keyword evidence="4" id="KW-0645">Protease</keyword>
<keyword evidence="4" id="KW-0378">Hydrolase</keyword>
<comment type="caution">
    <text evidence="4">The sequence shown here is derived from an EMBL/GenBank/DDBJ whole genome shotgun (WGS) entry which is preliminary data.</text>
</comment>
<evidence type="ECO:0000313" key="5">
    <source>
        <dbReference type="Proteomes" id="UP000037460"/>
    </source>
</evidence>
<dbReference type="InterPro" id="IPR038765">
    <property type="entry name" value="Papain-like_cys_pep_sf"/>
</dbReference>
<dbReference type="InterPro" id="IPR000668">
    <property type="entry name" value="Peptidase_C1A_C"/>
</dbReference>
<dbReference type="PANTHER" id="PTHR12411">
    <property type="entry name" value="CYSTEINE PROTEASE FAMILY C1-RELATED"/>
    <property type="match status" value="1"/>
</dbReference>
<comment type="similarity">
    <text evidence="1">Belongs to the peptidase C1 family.</text>
</comment>
<proteinExistence type="inferred from homology"/>
<accession>A0A0M0K519</accession>
<protein>
    <submittedName>
        <fullName evidence="4">Papain family cysteine protease containing protein</fullName>
    </submittedName>
</protein>
<feature type="compositionally biased region" description="Basic and acidic residues" evidence="2">
    <location>
        <begin position="248"/>
        <end position="278"/>
    </location>
</feature>
<evidence type="ECO:0000259" key="3">
    <source>
        <dbReference type="SMART" id="SM00645"/>
    </source>
</evidence>
<dbReference type="InterPro" id="IPR025661">
    <property type="entry name" value="Pept_asp_AS"/>
</dbReference>
<reference evidence="5" key="1">
    <citation type="journal article" date="2015" name="PLoS Genet.">
        <title>Genome Sequence and Transcriptome Analyses of Chrysochromulina tobin: Metabolic Tools for Enhanced Algal Fitness in the Prominent Order Prymnesiales (Haptophyceae).</title>
        <authorList>
            <person name="Hovde B.T."/>
            <person name="Deodato C.R."/>
            <person name="Hunsperger H.M."/>
            <person name="Ryken S.A."/>
            <person name="Yost W."/>
            <person name="Jha R.K."/>
            <person name="Patterson J."/>
            <person name="Monnat R.J. Jr."/>
            <person name="Barlow S.B."/>
            <person name="Starkenburg S.R."/>
            <person name="Cattolico R.A."/>
        </authorList>
    </citation>
    <scope>NUCLEOTIDE SEQUENCE</scope>
    <source>
        <strain evidence="5">CCMP291</strain>
    </source>
</reference>
<dbReference type="AlphaFoldDB" id="A0A0M0K519"/>
<dbReference type="GO" id="GO:0006508">
    <property type="term" value="P:proteolysis"/>
    <property type="evidence" value="ECO:0007669"/>
    <property type="project" value="UniProtKB-KW"/>
</dbReference>
<keyword evidence="5" id="KW-1185">Reference proteome</keyword>
<dbReference type="InterPro" id="IPR013128">
    <property type="entry name" value="Peptidase_C1A"/>
</dbReference>
<dbReference type="GO" id="GO:0008234">
    <property type="term" value="F:cysteine-type peptidase activity"/>
    <property type="evidence" value="ECO:0007669"/>
    <property type="project" value="InterPro"/>
</dbReference>
<dbReference type="EMBL" id="JWZX01001383">
    <property type="protein sequence ID" value="KOO33925.1"/>
    <property type="molecule type" value="Genomic_DNA"/>
</dbReference>
<dbReference type="SMART" id="SM00645">
    <property type="entry name" value="Pept_C1"/>
    <property type="match status" value="1"/>
</dbReference>
<dbReference type="SUPFAM" id="SSF54001">
    <property type="entry name" value="Cysteine proteinases"/>
    <property type="match status" value="1"/>
</dbReference>
<name>A0A0M0K519_9EUKA</name>
<evidence type="ECO:0000256" key="1">
    <source>
        <dbReference type="ARBA" id="ARBA00008455"/>
    </source>
</evidence>